<gene>
    <name evidence="3" type="ORF">ENT60_02445</name>
    <name evidence="2" type="ORF">ENU28_04360</name>
</gene>
<reference evidence="3" key="1">
    <citation type="journal article" date="2020" name="mSystems">
        <title>Genome- and Community-Level Interaction Insights into Carbon Utilization and Element Cycling Functions of Hydrothermarchaeota in Hydrothermal Sediment.</title>
        <authorList>
            <person name="Zhou Z."/>
            <person name="Liu Y."/>
            <person name="Xu W."/>
            <person name="Pan J."/>
            <person name="Luo Z.H."/>
            <person name="Li M."/>
        </authorList>
    </citation>
    <scope>NUCLEOTIDE SEQUENCE [LARGE SCALE GENOMIC DNA]</scope>
    <source>
        <strain evidence="3">SpSt-594</strain>
        <strain evidence="2">SpSt-655</strain>
    </source>
</reference>
<dbReference type="Gene3D" id="3.40.50.300">
    <property type="entry name" value="P-loop containing nucleotide triphosphate hydrolases"/>
    <property type="match status" value="1"/>
</dbReference>
<dbReference type="GO" id="GO:0016887">
    <property type="term" value="F:ATP hydrolysis activity"/>
    <property type="evidence" value="ECO:0007669"/>
    <property type="project" value="InterPro"/>
</dbReference>
<dbReference type="SUPFAM" id="SSF52540">
    <property type="entry name" value="P-loop containing nucleoside triphosphate hydrolases"/>
    <property type="match status" value="1"/>
</dbReference>
<dbReference type="EMBL" id="DSZH01000110">
    <property type="protein sequence ID" value="HGU47406.1"/>
    <property type="molecule type" value="Genomic_DNA"/>
</dbReference>
<dbReference type="GO" id="GO:0005524">
    <property type="term" value="F:ATP binding"/>
    <property type="evidence" value="ECO:0007669"/>
    <property type="project" value="InterPro"/>
</dbReference>
<feature type="domain" description="ATPase dynein-related AAA" evidence="1">
    <location>
        <begin position="33"/>
        <end position="136"/>
    </location>
</feature>
<comment type="caution">
    <text evidence="3">The sequence shown here is derived from an EMBL/GenBank/DDBJ whole genome shotgun (WGS) entry which is preliminary data.</text>
</comment>
<evidence type="ECO:0000313" key="3">
    <source>
        <dbReference type="EMBL" id="HGU47406.1"/>
    </source>
</evidence>
<dbReference type="EMBL" id="DTBX01000151">
    <property type="protein sequence ID" value="HGQ55678.1"/>
    <property type="molecule type" value="Genomic_DNA"/>
</dbReference>
<proteinExistence type="predicted"/>
<protein>
    <submittedName>
        <fullName evidence="3">AAA family ATPase</fullName>
    </submittedName>
</protein>
<accession>A0A7C4VZ19</accession>
<name>A0A7C4VZ19_UNCW3</name>
<organism evidence="3">
    <name type="scientific">candidate division WOR-3 bacterium</name>
    <dbReference type="NCBI Taxonomy" id="2052148"/>
    <lineage>
        <taxon>Bacteria</taxon>
        <taxon>Bacteria division WOR-3</taxon>
    </lineage>
</organism>
<dbReference type="AlphaFoldDB" id="A0A7C4VZ19"/>
<dbReference type="Pfam" id="PF07728">
    <property type="entry name" value="AAA_5"/>
    <property type="match status" value="1"/>
</dbReference>
<sequence>MKLPNFTTQQVIKILKTMVKALLEDPNRVLPAVMILGKPGIGKTSIVREIGKEFRMEVLTFLLSLRDPSDLFGSKIPEKIGDDWVTKLSVPQVISEATLAYKRTGNPVIILFDEFNHATPMVLKGLFQLLLERRMESFTLPPSLIILCGNRDYENLGWSMEEFPMAFWDRVLKLEMVFSLDEWIDWALRNGMDERIIGFVKWKPEIIFMETDGFVITPRTLERASNLLKVVREDIWILRTVLGDAGFSAFQTWLVVVAKINFFDVLNNPFKIQRLSPQEVLAFTVSLASYLRNTDEKGFQKCLVAFENLPEEYKVFILHSCPKFIEWIMEKHPKEFRLIIEQFGRLLRIDI</sequence>
<dbReference type="CDD" id="cd00009">
    <property type="entry name" value="AAA"/>
    <property type="match status" value="1"/>
</dbReference>
<evidence type="ECO:0000259" key="1">
    <source>
        <dbReference type="Pfam" id="PF07728"/>
    </source>
</evidence>
<evidence type="ECO:0000313" key="2">
    <source>
        <dbReference type="EMBL" id="HGQ55678.1"/>
    </source>
</evidence>
<dbReference type="InterPro" id="IPR027417">
    <property type="entry name" value="P-loop_NTPase"/>
</dbReference>
<dbReference type="InterPro" id="IPR011704">
    <property type="entry name" value="ATPase_dyneun-rel_AAA"/>
</dbReference>